<evidence type="ECO:0000313" key="2">
    <source>
        <dbReference type="Proteomes" id="UP000248749"/>
    </source>
</evidence>
<gene>
    <name evidence="1" type="ORF">C1I99_13810</name>
</gene>
<protein>
    <recommendedName>
        <fullName evidence="3">Head-to-tail stopper</fullName>
    </recommendedName>
</protein>
<dbReference type="Pfam" id="PF19586">
    <property type="entry name" value="DUF6093"/>
    <property type="match status" value="1"/>
</dbReference>
<evidence type="ECO:0008006" key="3">
    <source>
        <dbReference type="Google" id="ProtNLM"/>
    </source>
</evidence>
<accession>A0A2W2DEH8</accession>
<sequence>MSAGSVLQRGRRAAERLMVDTCLIRRVTGTSTDPDTGQITPTFSTVYSGKCRVQQATANPGDTTTGDAELLMVPRVLWLPVASSPDVRAGDRVEMTASVYDPDLTGRRFVVRGEFAKSHATARRLGIEEVTS</sequence>
<proteinExistence type="predicted"/>
<evidence type="ECO:0000313" key="1">
    <source>
        <dbReference type="EMBL" id="PZF98257.1"/>
    </source>
</evidence>
<dbReference type="InterPro" id="IPR046075">
    <property type="entry name" value="DUF6093"/>
</dbReference>
<dbReference type="Proteomes" id="UP000248749">
    <property type="component" value="Unassembled WGS sequence"/>
</dbReference>
<dbReference type="EMBL" id="POUB01000079">
    <property type="protein sequence ID" value="PZF98257.1"/>
    <property type="molecule type" value="Genomic_DNA"/>
</dbReference>
<dbReference type="OrthoDB" id="4955099at2"/>
<dbReference type="RefSeq" id="WP_111134617.1">
    <property type="nucleotide sequence ID" value="NZ_POUB01000079.1"/>
</dbReference>
<name>A0A2W2DEH8_9ACTN</name>
<dbReference type="AlphaFoldDB" id="A0A2W2DEH8"/>
<reference evidence="1 2" key="1">
    <citation type="submission" date="2018-01" db="EMBL/GenBank/DDBJ databases">
        <title>Draft genome sequence of Salinispora sp. 13K206.</title>
        <authorList>
            <person name="Sahin N."/>
            <person name="Saygin H."/>
            <person name="Ay H."/>
        </authorList>
    </citation>
    <scope>NUCLEOTIDE SEQUENCE [LARGE SCALE GENOMIC DNA]</scope>
    <source>
        <strain evidence="1 2">13K206</strain>
    </source>
</reference>
<keyword evidence="2" id="KW-1185">Reference proteome</keyword>
<organism evidence="1 2">
    <name type="scientific">Micromonospora deserti</name>
    <dbReference type="NCBI Taxonomy" id="2070366"/>
    <lineage>
        <taxon>Bacteria</taxon>
        <taxon>Bacillati</taxon>
        <taxon>Actinomycetota</taxon>
        <taxon>Actinomycetes</taxon>
        <taxon>Micromonosporales</taxon>
        <taxon>Micromonosporaceae</taxon>
        <taxon>Micromonospora</taxon>
    </lineage>
</organism>
<comment type="caution">
    <text evidence="1">The sequence shown here is derived from an EMBL/GenBank/DDBJ whole genome shotgun (WGS) entry which is preliminary data.</text>
</comment>